<protein>
    <submittedName>
        <fullName evidence="1">Uncharacterized protein</fullName>
    </submittedName>
</protein>
<reference evidence="1 2" key="1">
    <citation type="journal article" date="2022" name="New Phytol.">
        <title>Ecological generalism drives hyperdiversity of secondary metabolite gene clusters in xylarialean endophytes.</title>
        <authorList>
            <person name="Franco M.E.E."/>
            <person name="Wisecaver J.H."/>
            <person name="Arnold A.E."/>
            <person name="Ju Y.M."/>
            <person name="Slot J.C."/>
            <person name="Ahrendt S."/>
            <person name="Moore L.P."/>
            <person name="Eastman K.E."/>
            <person name="Scott K."/>
            <person name="Konkel Z."/>
            <person name="Mondo S.J."/>
            <person name="Kuo A."/>
            <person name="Hayes R.D."/>
            <person name="Haridas S."/>
            <person name="Andreopoulos B."/>
            <person name="Riley R."/>
            <person name="LaButti K."/>
            <person name="Pangilinan J."/>
            <person name="Lipzen A."/>
            <person name="Amirebrahimi M."/>
            <person name="Yan J."/>
            <person name="Adam C."/>
            <person name="Keymanesh K."/>
            <person name="Ng V."/>
            <person name="Louie K."/>
            <person name="Northen T."/>
            <person name="Drula E."/>
            <person name="Henrissat B."/>
            <person name="Hsieh H.M."/>
            <person name="Youens-Clark K."/>
            <person name="Lutzoni F."/>
            <person name="Miadlikowska J."/>
            <person name="Eastwood D.C."/>
            <person name="Hamelin R.C."/>
            <person name="Grigoriev I.V."/>
            <person name="U'Ren J.M."/>
        </authorList>
    </citation>
    <scope>NUCLEOTIDE SEQUENCE [LARGE SCALE GENOMIC DNA]</scope>
    <source>
        <strain evidence="1 2">CBS 119005</strain>
    </source>
</reference>
<evidence type="ECO:0000313" key="2">
    <source>
        <dbReference type="Proteomes" id="UP001497700"/>
    </source>
</evidence>
<evidence type="ECO:0000313" key="1">
    <source>
        <dbReference type="EMBL" id="KAI4860892.1"/>
    </source>
</evidence>
<dbReference type="Proteomes" id="UP001497700">
    <property type="component" value="Unassembled WGS sequence"/>
</dbReference>
<comment type="caution">
    <text evidence="1">The sequence shown here is derived from an EMBL/GenBank/DDBJ whole genome shotgun (WGS) entry which is preliminary data.</text>
</comment>
<keyword evidence="2" id="KW-1185">Reference proteome</keyword>
<dbReference type="EMBL" id="MU393569">
    <property type="protein sequence ID" value="KAI4860892.1"/>
    <property type="molecule type" value="Genomic_DNA"/>
</dbReference>
<accession>A0ACB9YNW1</accession>
<gene>
    <name evidence="1" type="ORF">F4820DRAFT_87000</name>
</gene>
<organism evidence="1 2">
    <name type="scientific">Hypoxylon rubiginosum</name>
    <dbReference type="NCBI Taxonomy" id="110542"/>
    <lineage>
        <taxon>Eukaryota</taxon>
        <taxon>Fungi</taxon>
        <taxon>Dikarya</taxon>
        <taxon>Ascomycota</taxon>
        <taxon>Pezizomycotina</taxon>
        <taxon>Sordariomycetes</taxon>
        <taxon>Xylariomycetidae</taxon>
        <taxon>Xylariales</taxon>
        <taxon>Hypoxylaceae</taxon>
        <taxon>Hypoxylon</taxon>
    </lineage>
</organism>
<proteinExistence type="predicted"/>
<name>A0ACB9YNW1_9PEZI</name>
<sequence>MGVLPTPHASILYGRAVRLHPAGYFRTGEGWVGHLVTTSRSSLTATQQQRISHLRCAYCSHVREKLAYGIRKLSQSCTRACPAPDWDWDWAWACDGIGIGTVSFPFSFYVCIVSNSAFQVHTCMEQWSNGAMHVGTYMAVISPHALCMYYMHIHPSFLSIASPFLPFLNYGTGWVIGCLLHRRPLTFVFFPVFSLTYWLSDTGNYYRCNPNKREHGTQLHLPTPKVPFLIPGGVEEGCGDDDSEGKKGAQKEKEKKKRSNLSTHLDMFAFLGFPSGPADPSKQ</sequence>